<proteinExistence type="predicted"/>
<dbReference type="Proteomes" id="UP001216899">
    <property type="component" value="Chromosome"/>
</dbReference>
<evidence type="ECO:0000313" key="1">
    <source>
        <dbReference type="EMBL" id="WDA13441.1"/>
    </source>
</evidence>
<protein>
    <submittedName>
        <fullName evidence="1">Uncharacterized protein</fullName>
    </submittedName>
</protein>
<accession>A0ABY7UU23</accession>
<sequence>MPILSKDHSIYGVRLLLEEGIRDGKLWRLPEQRIVFRNQSDDRSNKLDLRTALGTDPTGKYWAVQINEAENAGDPNITSAIALDEDGRPFLLRQGRLTPPVAGNKHILEAEFRTLTGLTPEPVKNGNTSGKLREWYVVTPLDVSSDEIRSATGQFVDICVRAREREVAGIGTMPDTTPVVGLGNDETGGTYVIGARDAQDAKHIRKQQGEVWQRLAIILREAGIAIDKPKHASGYEVDAVIAGPIEPTLLEIKSGATAADVYAGMGQLQLYPKLLPQLGRHQLVLLLPSLPQQALVKAVKECGVRLFTYEYSEENGTPVIRFSGHFKGICGIQSVSQKH</sequence>
<name>A0ABY7UU23_9RHOB</name>
<evidence type="ECO:0000313" key="2">
    <source>
        <dbReference type="Proteomes" id="UP001216899"/>
    </source>
</evidence>
<reference evidence="1 2" key="1">
    <citation type="submission" date="2023-02" db="EMBL/GenBank/DDBJ databases">
        <title>Whole genome sequenc of Paracoccus marcusii MBLB0836.</title>
        <authorList>
            <person name="Seo M.-J."/>
            <person name="Cho E.-S."/>
            <person name="Hwang C.Y."/>
        </authorList>
    </citation>
    <scope>NUCLEOTIDE SEQUENCE [LARGE SCALE GENOMIC DNA]</scope>
    <source>
        <strain evidence="1 2">MBLB0836</strain>
    </source>
</reference>
<dbReference type="RefSeq" id="WP_273743966.1">
    <property type="nucleotide sequence ID" value="NZ_CP117466.1"/>
</dbReference>
<dbReference type="EMBL" id="CP117466">
    <property type="protein sequence ID" value="WDA13441.1"/>
    <property type="molecule type" value="Genomic_DNA"/>
</dbReference>
<organism evidence="1 2">
    <name type="scientific">Paracoccus marcusii</name>
    <dbReference type="NCBI Taxonomy" id="59779"/>
    <lineage>
        <taxon>Bacteria</taxon>
        <taxon>Pseudomonadati</taxon>
        <taxon>Pseudomonadota</taxon>
        <taxon>Alphaproteobacteria</taxon>
        <taxon>Rhodobacterales</taxon>
        <taxon>Paracoccaceae</taxon>
        <taxon>Paracoccus</taxon>
    </lineage>
</organism>
<keyword evidence="2" id="KW-1185">Reference proteome</keyword>
<gene>
    <name evidence="1" type="ORF">PRL19_04095</name>
</gene>